<evidence type="ECO:0000256" key="2">
    <source>
        <dbReference type="SAM" id="MobiDB-lite"/>
    </source>
</evidence>
<dbReference type="AlphaFoldDB" id="W2TGI4"/>
<dbReference type="OrthoDB" id="5877770at2759"/>
<name>W2TGI4_NECAM</name>
<evidence type="ECO:0000259" key="3">
    <source>
        <dbReference type="PROSITE" id="PS51670"/>
    </source>
</evidence>
<reference evidence="5" key="1">
    <citation type="journal article" date="2014" name="Nat. Genet.">
        <title>Genome of the human hookworm Necator americanus.</title>
        <authorList>
            <person name="Tang Y.T."/>
            <person name="Gao X."/>
            <person name="Rosa B.A."/>
            <person name="Abubucker S."/>
            <person name="Hallsworth-Pepin K."/>
            <person name="Martin J."/>
            <person name="Tyagi R."/>
            <person name="Heizer E."/>
            <person name="Zhang X."/>
            <person name="Bhonagiri-Palsikar V."/>
            <person name="Minx P."/>
            <person name="Warren W.C."/>
            <person name="Wang Q."/>
            <person name="Zhan B."/>
            <person name="Hotez P.J."/>
            <person name="Sternberg P.W."/>
            <person name="Dougall A."/>
            <person name="Gaze S.T."/>
            <person name="Mulvenna J."/>
            <person name="Sotillo J."/>
            <person name="Ranganathan S."/>
            <person name="Rabelo E.M."/>
            <person name="Wilson R.K."/>
            <person name="Felgner P.L."/>
            <person name="Bethony J."/>
            <person name="Hawdon J.M."/>
            <person name="Gasser R.B."/>
            <person name="Loukas A."/>
            <person name="Mitreva M."/>
        </authorList>
    </citation>
    <scope>NUCLEOTIDE SEQUENCE [LARGE SCALE GENOMIC DNA]</scope>
</reference>
<dbReference type="InterPro" id="IPR003582">
    <property type="entry name" value="ShKT_dom"/>
</dbReference>
<proteinExistence type="predicted"/>
<sequence length="135" mass="14829">MPKTTFGGSSKLFIQNSFLVNLEEEKRNSSDISSEEDDGKRSDLPVSSFKESIVSGKKLIKKVTSQTGKTTSLPQSATTSSTEKRWTPYKMNCATEYDDKGELCKEWAAGGLCAVHRPTMFLFCRKTCLCVGPGA</sequence>
<protein>
    <recommendedName>
        <fullName evidence="3">ShKT domain-containing protein</fullName>
    </recommendedName>
</protein>
<dbReference type="KEGG" id="nai:NECAME_09373"/>
<dbReference type="PROSITE" id="PS51670">
    <property type="entry name" value="SHKT"/>
    <property type="match status" value="1"/>
</dbReference>
<gene>
    <name evidence="4" type="ORF">NECAME_09373</name>
</gene>
<dbReference type="STRING" id="51031.W2TGI4"/>
<evidence type="ECO:0000256" key="1">
    <source>
        <dbReference type="PROSITE-ProRule" id="PRU01005"/>
    </source>
</evidence>
<dbReference type="EMBL" id="KI659202">
    <property type="protein sequence ID" value="ETN80137.1"/>
    <property type="molecule type" value="Genomic_DNA"/>
</dbReference>
<feature type="domain" description="ShKT" evidence="3">
    <location>
        <begin position="95"/>
        <end position="130"/>
    </location>
</feature>
<comment type="caution">
    <text evidence="1">Lacks conserved residue(s) required for the propagation of feature annotation.</text>
</comment>
<feature type="region of interest" description="Disordered" evidence="2">
    <location>
        <begin position="24"/>
        <end position="45"/>
    </location>
</feature>
<organism evidence="4 5">
    <name type="scientific">Necator americanus</name>
    <name type="common">Human hookworm</name>
    <dbReference type="NCBI Taxonomy" id="51031"/>
    <lineage>
        <taxon>Eukaryota</taxon>
        <taxon>Metazoa</taxon>
        <taxon>Ecdysozoa</taxon>
        <taxon>Nematoda</taxon>
        <taxon>Chromadorea</taxon>
        <taxon>Rhabditida</taxon>
        <taxon>Rhabditina</taxon>
        <taxon>Rhabditomorpha</taxon>
        <taxon>Strongyloidea</taxon>
        <taxon>Ancylostomatidae</taxon>
        <taxon>Bunostominae</taxon>
        <taxon>Necator</taxon>
    </lineage>
</organism>
<accession>W2TGI4</accession>
<evidence type="ECO:0000313" key="5">
    <source>
        <dbReference type="Proteomes" id="UP000053676"/>
    </source>
</evidence>
<dbReference type="SMART" id="SM00254">
    <property type="entry name" value="ShKT"/>
    <property type="match status" value="1"/>
</dbReference>
<evidence type="ECO:0000313" key="4">
    <source>
        <dbReference type="EMBL" id="ETN80137.1"/>
    </source>
</evidence>
<keyword evidence="5" id="KW-1185">Reference proteome</keyword>
<dbReference type="Proteomes" id="UP000053676">
    <property type="component" value="Unassembled WGS sequence"/>
</dbReference>